<dbReference type="EMBL" id="LC171987">
    <property type="protein sequence ID" value="BBA10337.1"/>
    <property type="molecule type" value="Genomic_DNA"/>
</dbReference>
<keyword evidence="1" id="KW-1133">Transmembrane helix</keyword>
<accession>A0A224A9X3</accession>
<reference evidence="3" key="1">
    <citation type="journal article" date="2017" name="Zool. J. Linn. Soc.">
        <title>Molecular phylogeny, frequent parallel evolution and new system of Japanese clausiliid land snails (Gastropoda: Stylommatophora).</title>
        <authorList>
            <person name="Motochin R."/>
            <person name="Wang M."/>
            <person name="Ueshima R."/>
        </authorList>
    </citation>
    <scope>NUCLEOTIDE SEQUENCE</scope>
    <source>
        <strain evidence="2">AG744</strain>
        <strain evidence="3">AG776</strain>
        <tissue evidence="3">Muscle</tissue>
    </source>
</reference>
<proteinExistence type="predicted"/>
<gene>
    <name evidence="3" type="primary">ND4L</name>
</gene>
<keyword evidence="3" id="KW-0496">Mitochondrion</keyword>
<evidence type="ECO:0000256" key="1">
    <source>
        <dbReference type="SAM" id="Phobius"/>
    </source>
</evidence>
<dbReference type="Gene3D" id="1.10.287.3510">
    <property type="match status" value="1"/>
</dbReference>
<feature type="transmembrane region" description="Helical" evidence="1">
    <location>
        <begin position="29"/>
        <end position="51"/>
    </location>
</feature>
<keyword evidence="1" id="KW-0472">Membrane</keyword>
<organism evidence="3">
    <name type="scientific">Tauphaedusa subaculus</name>
    <dbReference type="NCBI Taxonomy" id="1885686"/>
    <lineage>
        <taxon>Eukaryota</taxon>
        <taxon>Metazoa</taxon>
        <taxon>Spiralia</taxon>
        <taxon>Lophotrochozoa</taxon>
        <taxon>Mollusca</taxon>
        <taxon>Gastropoda</taxon>
        <taxon>Heterobranchia</taxon>
        <taxon>Euthyneura</taxon>
        <taxon>Panpulmonata</taxon>
        <taxon>Eupulmonata</taxon>
        <taxon>Stylommatophora</taxon>
        <taxon>Helicina</taxon>
        <taxon>Clausilioidea</taxon>
        <taxon>Clausiliidae</taxon>
        <taxon>Phaedusinae</taxon>
        <taxon>Tauphaedusa</taxon>
    </lineage>
</organism>
<sequence length="95" mass="10720">MLTLLKVYTLCLLVLFLIFYNSKKHFLSSLLLLESMVLVLILTTLTITYISLEGLSFFLLVMTLSVVEASLALTLLISVSKFKGNDFISTNYFLT</sequence>
<dbReference type="EMBL" id="LC171994">
    <property type="protein sequence ID" value="BBA10358.1"/>
    <property type="molecule type" value="Genomic_DNA"/>
</dbReference>
<protein>
    <submittedName>
        <fullName evidence="3">NADH dehydrogenase subunit 4L</fullName>
    </submittedName>
</protein>
<evidence type="ECO:0000313" key="3">
    <source>
        <dbReference type="EMBL" id="BBA10358.1"/>
    </source>
</evidence>
<keyword evidence="1" id="KW-0812">Transmembrane</keyword>
<evidence type="ECO:0000313" key="2">
    <source>
        <dbReference type="EMBL" id="BBA10337.1"/>
    </source>
</evidence>
<feature type="transmembrane region" description="Helical" evidence="1">
    <location>
        <begin position="57"/>
        <end position="79"/>
    </location>
</feature>
<feature type="transmembrane region" description="Helical" evidence="1">
    <location>
        <begin position="6"/>
        <end position="22"/>
    </location>
</feature>
<geneLocation type="mitochondrion" evidence="3"/>
<dbReference type="AlphaFoldDB" id="A0A224A9X3"/>
<name>A0A224A9X3_9EUPU</name>